<dbReference type="Gene3D" id="3.40.50.360">
    <property type="match status" value="1"/>
</dbReference>
<dbReference type="GO" id="GO:0016491">
    <property type="term" value="F:oxidoreductase activity"/>
    <property type="evidence" value="ECO:0007669"/>
    <property type="project" value="InterPro"/>
</dbReference>
<evidence type="ECO:0000313" key="4">
    <source>
        <dbReference type="EMBL" id="GAG03891.1"/>
    </source>
</evidence>
<keyword evidence="1" id="KW-0285">Flavoprotein</keyword>
<dbReference type="Pfam" id="PF03358">
    <property type="entry name" value="FMN_red"/>
    <property type="match status" value="1"/>
</dbReference>
<accession>X0VTM2</accession>
<evidence type="ECO:0000259" key="3">
    <source>
        <dbReference type="Pfam" id="PF03358"/>
    </source>
</evidence>
<protein>
    <recommendedName>
        <fullName evidence="3">NADPH-dependent FMN reductase-like domain-containing protein</fullName>
    </recommendedName>
</protein>
<sequence>NESGDIKTAIIELADLDVRGCLGCGYCKKQLKCKQEDDFNSLIPVLSDEEVTGIIIATPVYLGTMTSQCKAFLDRTVVLARNGSLLHNKVGAVLAVGGVRNGGQELTIQAVQAAMFCHDMICVGGGTKAAHFGAALVSNEQTGIKCDEIGIETARDIGRRVADLAISLNHSK</sequence>
<organism evidence="4">
    <name type="scientific">marine sediment metagenome</name>
    <dbReference type="NCBI Taxonomy" id="412755"/>
    <lineage>
        <taxon>unclassified sequences</taxon>
        <taxon>metagenomes</taxon>
        <taxon>ecological metagenomes</taxon>
    </lineage>
</organism>
<dbReference type="InterPro" id="IPR005025">
    <property type="entry name" value="FMN_Rdtase-like_dom"/>
</dbReference>
<name>X0VTM2_9ZZZZ</name>
<dbReference type="InterPro" id="IPR029039">
    <property type="entry name" value="Flavoprotein-like_sf"/>
</dbReference>
<dbReference type="SUPFAM" id="SSF52218">
    <property type="entry name" value="Flavoproteins"/>
    <property type="match status" value="1"/>
</dbReference>
<dbReference type="PANTHER" id="PTHR43278">
    <property type="entry name" value="NAD(P)H-DEPENDENT FMN-CONTAINING OXIDOREDUCTASE YWQN-RELATED"/>
    <property type="match status" value="1"/>
</dbReference>
<gene>
    <name evidence="4" type="ORF">S01H1_45930</name>
</gene>
<dbReference type="EMBL" id="BARS01029384">
    <property type="protein sequence ID" value="GAG03891.1"/>
    <property type="molecule type" value="Genomic_DNA"/>
</dbReference>
<dbReference type="InterPro" id="IPR051796">
    <property type="entry name" value="ISF_SsuE-like"/>
</dbReference>
<dbReference type="AlphaFoldDB" id="X0VTM2"/>
<evidence type="ECO:0000256" key="1">
    <source>
        <dbReference type="ARBA" id="ARBA00022630"/>
    </source>
</evidence>
<feature type="domain" description="NADPH-dependent FMN reductase-like" evidence="3">
    <location>
        <begin position="5"/>
        <end position="132"/>
    </location>
</feature>
<keyword evidence="2" id="KW-0288">FMN</keyword>
<comment type="caution">
    <text evidence="4">The sequence shown here is derived from an EMBL/GenBank/DDBJ whole genome shotgun (WGS) entry which is preliminary data.</text>
</comment>
<proteinExistence type="predicted"/>
<feature type="non-terminal residue" evidence="4">
    <location>
        <position position="1"/>
    </location>
</feature>
<reference evidence="4" key="1">
    <citation type="journal article" date="2014" name="Front. Microbiol.">
        <title>High frequency of phylogenetically diverse reductive dehalogenase-homologous genes in deep subseafloor sedimentary metagenomes.</title>
        <authorList>
            <person name="Kawai M."/>
            <person name="Futagami T."/>
            <person name="Toyoda A."/>
            <person name="Takaki Y."/>
            <person name="Nishi S."/>
            <person name="Hori S."/>
            <person name="Arai W."/>
            <person name="Tsubouchi T."/>
            <person name="Morono Y."/>
            <person name="Uchiyama I."/>
            <person name="Ito T."/>
            <person name="Fujiyama A."/>
            <person name="Inagaki F."/>
            <person name="Takami H."/>
        </authorList>
    </citation>
    <scope>NUCLEOTIDE SEQUENCE</scope>
    <source>
        <strain evidence="4">Expedition CK06-06</strain>
    </source>
</reference>
<dbReference type="PANTHER" id="PTHR43278:SF1">
    <property type="entry name" value="IRON-SULFUR FLAVOPROTEIN MJ1083"/>
    <property type="match status" value="1"/>
</dbReference>
<evidence type="ECO:0000256" key="2">
    <source>
        <dbReference type="ARBA" id="ARBA00022643"/>
    </source>
</evidence>